<keyword evidence="2" id="KW-0479">Metal-binding</keyword>
<name>A0A9P0MAV1_ACAOB</name>
<feature type="domain" description="DDE Tnp4" evidence="3">
    <location>
        <begin position="80"/>
        <end position="119"/>
    </location>
</feature>
<comment type="cofactor">
    <cofactor evidence="1">
        <name>a divalent metal cation</name>
        <dbReference type="ChEBI" id="CHEBI:60240"/>
    </cofactor>
</comment>
<feature type="domain" description="DDE Tnp4" evidence="3">
    <location>
        <begin position="12"/>
        <end position="78"/>
    </location>
</feature>
<keyword evidence="5" id="KW-1185">Reference proteome</keyword>
<evidence type="ECO:0000313" key="5">
    <source>
        <dbReference type="Proteomes" id="UP001152888"/>
    </source>
</evidence>
<sequence>MAKDRSRLQNLIQAPPNCGSEFFNYKGTNSVVLMAVVDHDYCFRYVNIGANGRNSDSGIFRNSALYSDLENNMLPTDHVRIVENAFGILTSRFRIFQKPIPTDVNTTNNIIRASCALHNWLRLTSPSCYFPKDCVDVEDIDSGTIVEGTWGRELIATLPSITDHTTNNSPRIARNLRDKYAEYFSGAGAVVWQDRMIS</sequence>
<dbReference type="Proteomes" id="UP001152888">
    <property type="component" value="Unassembled WGS sequence"/>
</dbReference>
<proteinExistence type="predicted"/>
<protein>
    <recommendedName>
        <fullName evidence="3">DDE Tnp4 domain-containing protein</fullName>
    </recommendedName>
</protein>
<gene>
    <name evidence="4" type="ORF">ACAOBT_LOCUS34509</name>
</gene>
<evidence type="ECO:0000256" key="1">
    <source>
        <dbReference type="ARBA" id="ARBA00001968"/>
    </source>
</evidence>
<evidence type="ECO:0000259" key="3">
    <source>
        <dbReference type="Pfam" id="PF13359"/>
    </source>
</evidence>
<evidence type="ECO:0000313" key="4">
    <source>
        <dbReference type="EMBL" id="CAH2015088.1"/>
    </source>
</evidence>
<dbReference type="AlphaFoldDB" id="A0A9P0MAV1"/>
<accession>A0A9P0MAV1</accession>
<evidence type="ECO:0000256" key="2">
    <source>
        <dbReference type="ARBA" id="ARBA00022723"/>
    </source>
</evidence>
<dbReference type="GO" id="GO:0046872">
    <property type="term" value="F:metal ion binding"/>
    <property type="evidence" value="ECO:0007669"/>
    <property type="project" value="UniProtKB-KW"/>
</dbReference>
<dbReference type="Pfam" id="PF13359">
    <property type="entry name" value="DDE_Tnp_4"/>
    <property type="match status" value="2"/>
</dbReference>
<comment type="caution">
    <text evidence="4">The sequence shown here is derived from an EMBL/GenBank/DDBJ whole genome shotgun (WGS) entry which is preliminary data.</text>
</comment>
<organism evidence="4 5">
    <name type="scientific">Acanthoscelides obtectus</name>
    <name type="common">Bean weevil</name>
    <name type="synonym">Bruchus obtectus</name>
    <dbReference type="NCBI Taxonomy" id="200917"/>
    <lineage>
        <taxon>Eukaryota</taxon>
        <taxon>Metazoa</taxon>
        <taxon>Ecdysozoa</taxon>
        <taxon>Arthropoda</taxon>
        <taxon>Hexapoda</taxon>
        <taxon>Insecta</taxon>
        <taxon>Pterygota</taxon>
        <taxon>Neoptera</taxon>
        <taxon>Endopterygota</taxon>
        <taxon>Coleoptera</taxon>
        <taxon>Polyphaga</taxon>
        <taxon>Cucujiformia</taxon>
        <taxon>Chrysomeloidea</taxon>
        <taxon>Chrysomelidae</taxon>
        <taxon>Bruchinae</taxon>
        <taxon>Bruchini</taxon>
        <taxon>Acanthoscelides</taxon>
    </lineage>
</organism>
<dbReference type="InterPro" id="IPR027806">
    <property type="entry name" value="HARBI1_dom"/>
</dbReference>
<dbReference type="EMBL" id="CAKOFQ010008602">
    <property type="protein sequence ID" value="CAH2015088.1"/>
    <property type="molecule type" value="Genomic_DNA"/>
</dbReference>
<reference evidence="4" key="1">
    <citation type="submission" date="2022-03" db="EMBL/GenBank/DDBJ databases">
        <authorList>
            <person name="Sayadi A."/>
        </authorList>
    </citation>
    <scope>NUCLEOTIDE SEQUENCE</scope>
</reference>
<dbReference type="OrthoDB" id="1681765at2759"/>